<dbReference type="OrthoDB" id="118951at2759"/>
<dbReference type="EMBL" id="OB660515">
    <property type="protein sequence ID" value="CAD7225161.1"/>
    <property type="molecule type" value="Genomic_DNA"/>
</dbReference>
<dbReference type="Pfam" id="PF20146">
    <property type="entry name" value="NRF"/>
    <property type="match status" value="1"/>
</dbReference>
<name>A0A7R8ZIM3_9CRUS</name>
<feature type="compositionally biased region" description="Basic residues" evidence="1">
    <location>
        <begin position="280"/>
        <end position="289"/>
    </location>
</feature>
<dbReference type="PANTHER" id="PTHR11161:SF0">
    <property type="entry name" value="O-ACYLTRANSFERASE LIKE PROTEIN"/>
    <property type="match status" value="1"/>
</dbReference>
<protein>
    <submittedName>
        <fullName evidence="3">Uncharacterized protein</fullName>
    </submittedName>
</protein>
<dbReference type="SMART" id="SM00703">
    <property type="entry name" value="NRF"/>
    <property type="match status" value="1"/>
</dbReference>
<accession>A0A7R8ZIM3</accession>
<evidence type="ECO:0000313" key="3">
    <source>
        <dbReference type="EMBL" id="CAD7225161.1"/>
    </source>
</evidence>
<dbReference type="InterPro" id="IPR006621">
    <property type="entry name" value="Nose-resist-to-fluoxetine_N"/>
</dbReference>
<sequence length="289" mass="32182">MLLVLWAGLTLSRAFSVVASAVPQDTVTFDVFANSSKCQASLNEYAQELRKFTPWAVQMYDSSARNLPRGALTAGNIWNLGSFRECLEIVSDNSEVIRGKYCLLETTFEAEAVEAAGAGPILEGSSFLGICVPDTCQGADFLNEYWTWEDDALHIQVDVIDYIGDCVTLQDSDPFTVSEVIFMKAEVASDSPIVLMKPRSTYERKKKAPPATPQETSSSAENLTFLEPFSTYERRKRPVRVPSTDSDEGDGQKLVFSAKKSDEKQESAPEESVFLQPKMTTRKTRRRQQ</sequence>
<feature type="compositionally biased region" description="Polar residues" evidence="1">
    <location>
        <begin position="213"/>
        <end position="222"/>
    </location>
</feature>
<proteinExistence type="predicted"/>
<feature type="chain" id="PRO_5043848576" evidence="2">
    <location>
        <begin position="22"/>
        <end position="289"/>
    </location>
</feature>
<organism evidence="3">
    <name type="scientific">Cyprideis torosa</name>
    <dbReference type="NCBI Taxonomy" id="163714"/>
    <lineage>
        <taxon>Eukaryota</taxon>
        <taxon>Metazoa</taxon>
        <taxon>Ecdysozoa</taxon>
        <taxon>Arthropoda</taxon>
        <taxon>Crustacea</taxon>
        <taxon>Oligostraca</taxon>
        <taxon>Ostracoda</taxon>
        <taxon>Podocopa</taxon>
        <taxon>Podocopida</taxon>
        <taxon>Cytherocopina</taxon>
        <taxon>Cytheroidea</taxon>
        <taxon>Cytherideidae</taxon>
        <taxon>Cyprideis</taxon>
    </lineage>
</organism>
<gene>
    <name evidence="3" type="ORF">CTOB1V02_LOCUS3107</name>
</gene>
<dbReference type="PANTHER" id="PTHR11161">
    <property type="entry name" value="O-ACYLTRANSFERASE"/>
    <property type="match status" value="1"/>
</dbReference>
<feature type="region of interest" description="Disordered" evidence="1">
    <location>
        <begin position="200"/>
        <end position="289"/>
    </location>
</feature>
<dbReference type="InterPro" id="IPR052728">
    <property type="entry name" value="O2_lipid_transport_reg"/>
</dbReference>
<feature type="signal peptide" evidence="2">
    <location>
        <begin position="1"/>
        <end position="21"/>
    </location>
</feature>
<evidence type="ECO:0000256" key="2">
    <source>
        <dbReference type="SAM" id="SignalP"/>
    </source>
</evidence>
<keyword evidence="2" id="KW-0732">Signal</keyword>
<dbReference type="AlphaFoldDB" id="A0A7R8ZIM3"/>
<evidence type="ECO:0000256" key="1">
    <source>
        <dbReference type="SAM" id="MobiDB-lite"/>
    </source>
</evidence>
<reference evidence="3" key="1">
    <citation type="submission" date="2020-11" db="EMBL/GenBank/DDBJ databases">
        <authorList>
            <person name="Tran Van P."/>
        </authorList>
    </citation>
    <scope>NUCLEOTIDE SEQUENCE</scope>
</reference>